<evidence type="ECO:0000256" key="14">
    <source>
        <dbReference type="SAM" id="Coils"/>
    </source>
</evidence>
<evidence type="ECO:0000256" key="3">
    <source>
        <dbReference type="ARBA" id="ARBA00012438"/>
    </source>
</evidence>
<dbReference type="SUPFAM" id="SSF55874">
    <property type="entry name" value="ATPase domain of HSP90 chaperone/DNA topoisomerase II/histidine kinase"/>
    <property type="match status" value="1"/>
</dbReference>
<dbReference type="SMART" id="SM00304">
    <property type="entry name" value="HAMP"/>
    <property type="match status" value="1"/>
</dbReference>
<evidence type="ECO:0000256" key="11">
    <source>
        <dbReference type="ARBA" id="ARBA00022989"/>
    </source>
</evidence>
<dbReference type="KEGG" id="svf:NCTC3166_00254"/>
<gene>
    <name evidence="18" type="primary">vncS</name>
    <name evidence="18" type="ORF">NCTC3166_00254</name>
</gene>
<dbReference type="InterPro" id="IPR036890">
    <property type="entry name" value="HATPase_C_sf"/>
</dbReference>
<dbReference type="RefSeq" id="WP_126403685.1">
    <property type="nucleotide sequence ID" value="NZ_LR134266.1"/>
</dbReference>
<dbReference type="InterPro" id="IPR003594">
    <property type="entry name" value="HATPase_dom"/>
</dbReference>
<evidence type="ECO:0000259" key="17">
    <source>
        <dbReference type="PROSITE" id="PS50885"/>
    </source>
</evidence>
<dbReference type="Gene3D" id="1.10.287.130">
    <property type="match status" value="1"/>
</dbReference>
<dbReference type="Pfam" id="PF00672">
    <property type="entry name" value="HAMP"/>
    <property type="match status" value="1"/>
</dbReference>
<dbReference type="InterPro" id="IPR050398">
    <property type="entry name" value="HssS/ArlS-like"/>
</dbReference>
<feature type="domain" description="HAMP" evidence="17">
    <location>
        <begin position="164"/>
        <end position="216"/>
    </location>
</feature>
<evidence type="ECO:0000256" key="1">
    <source>
        <dbReference type="ARBA" id="ARBA00000085"/>
    </source>
</evidence>
<dbReference type="EC" id="2.7.13.3" evidence="3"/>
<dbReference type="PROSITE" id="PS50885">
    <property type="entry name" value="HAMP"/>
    <property type="match status" value="1"/>
</dbReference>
<evidence type="ECO:0000256" key="15">
    <source>
        <dbReference type="SAM" id="Phobius"/>
    </source>
</evidence>
<dbReference type="AlphaFoldDB" id="A0A447Z2G1"/>
<keyword evidence="8" id="KW-0547">Nucleotide-binding</keyword>
<evidence type="ECO:0000256" key="9">
    <source>
        <dbReference type="ARBA" id="ARBA00022777"/>
    </source>
</evidence>
<comment type="catalytic activity">
    <reaction evidence="1">
        <text>ATP + protein L-histidine = ADP + protein N-phospho-L-histidine.</text>
        <dbReference type="EC" id="2.7.13.3"/>
    </reaction>
</comment>
<evidence type="ECO:0000313" key="19">
    <source>
        <dbReference type="Proteomes" id="UP000270025"/>
    </source>
</evidence>
<evidence type="ECO:0000256" key="12">
    <source>
        <dbReference type="ARBA" id="ARBA00023012"/>
    </source>
</evidence>
<dbReference type="SMART" id="SM00388">
    <property type="entry name" value="HisKA"/>
    <property type="match status" value="1"/>
</dbReference>
<evidence type="ECO:0000256" key="6">
    <source>
        <dbReference type="ARBA" id="ARBA00022679"/>
    </source>
</evidence>
<reference evidence="18 19" key="1">
    <citation type="submission" date="2018-12" db="EMBL/GenBank/DDBJ databases">
        <authorList>
            <consortium name="Pathogen Informatics"/>
        </authorList>
    </citation>
    <scope>NUCLEOTIDE SEQUENCE [LARGE SCALE GENOMIC DNA]</scope>
    <source>
        <strain evidence="18 19">NCTC3166</strain>
    </source>
</reference>
<comment type="subcellular location">
    <subcellularLocation>
        <location evidence="2">Cell membrane</location>
        <topology evidence="2">Multi-pass membrane protein</topology>
    </subcellularLocation>
</comment>
<keyword evidence="5" id="KW-0597">Phosphoprotein</keyword>
<dbReference type="Gene3D" id="3.30.565.10">
    <property type="entry name" value="Histidine kinase-like ATPase, C-terminal domain"/>
    <property type="match status" value="1"/>
</dbReference>
<accession>A0A447Z2G1</accession>
<keyword evidence="4" id="KW-1003">Cell membrane</keyword>
<dbReference type="EMBL" id="LR134266">
    <property type="protein sequence ID" value="VED66470.1"/>
    <property type="molecule type" value="Genomic_DNA"/>
</dbReference>
<evidence type="ECO:0000256" key="5">
    <source>
        <dbReference type="ARBA" id="ARBA00022553"/>
    </source>
</evidence>
<dbReference type="GO" id="GO:0005524">
    <property type="term" value="F:ATP binding"/>
    <property type="evidence" value="ECO:0007669"/>
    <property type="project" value="UniProtKB-KW"/>
</dbReference>
<dbReference type="GO" id="GO:0000155">
    <property type="term" value="F:phosphorelay sensor kinase activity"/>
    <property type="evidence" value="ECO:0007669"/>
    <property type="project" value="InterPro"/>
</dbReference>
<dbReference type="CDD" id="cd06225">
    <property type="entry name" value="HAMP"/>
    <property type="match status" value="1"/>
</dbReference>
<keyword evidence="6 18" id="KW-0808">Transferase</keyword>
<evidence type="ECO:0000256" key="2">
    <source>
        <dbReference type="ARBA" id="ARBA00004651"/>
    </source>
</evidence>
<feature type="transmembrane region" description="Helical" evidence="15">
    <location>
        <begin position="143"/>
        <end position="163"/>
    </location>
</feature>
<keyword evidence="14" id="KW-0175">Coiled coil</keyword>
<keyword evidence="12" id="KW-0902">Two-component regulatory system</keyword>
<dbReference type="Proteomes" id="UP000270025">
    <property type="component" value="Chromosome"/>
</dbReference>
<evidence type="ECO:0000256" key="13">
    <source>
        <dbReference type="ARBA" id="ARBA00023136"/>
    </source>
</evidence>
<keyword evidence="13 15" id="KW-0472">Membrane</keyword>
<dbReference type="SUPFAM" id="SSF47384">
    <property type="entry name" value="Homodimeric domain of signal transducing histidine kinase"/>
    <property type="match status" value="1"/>
</dbReference>
<dbReference type="InterPro" id="IPR003661">
    <property type="entry name" value="HisK_dim/P_dom"/>
</dbReference>
<evidence type="ECO:0000256" key="7">
    <source>
        <dbReference type="ARBA" id="ARBA00022692"/>
    </source>
</evidence>
<dbReference type="CDD" id="cd00082">
    <property type="entry name" value="HisKA"/>
    <property type="match status" value="1"/>
</dbReference>
<dbReference type="GO" id="GO:0005886">
    <property type="term" value="C:plasma membrane"/>
    <property type="evidence" value="ECO:0007669"/>
    <property type="project" value="UniProtKB-SubCell"/>
</dbReference>
<keyword evidence="11 15" id="KW-1133">Transmembrane helix</keyword>
<dbReference type="InterPro" id="IPR003660">
    <property type="entry name" value="HAMP_dom"/>
</dbReference>
<evidence type="ECO:0000256" key="8">
    <source>
        <dbReference type="ARBA" id="ARBA00022741"/>
    </source>
</evidence>
<evidence type="ECO:0000256" key="4">
    <source>
        <dbReference type="ARBA" id="ARBA00022475"/>
    </source>
</evidence>
<dbReference type="PANTHER" id="PTHR45528">
    <property type="entry name" value="SENSOR HISTIDINE KINASE CPXA"/>
    <property type="match status" value="1"/>
</dbReference>
<evidence type="ECO:0000259" key="16">
    <source>
        <dbReference type="PROSITE" id="PS50109"/>
    </source>
</evidence>
<name>A0A447Z2G1_9STRE</name>
<sequence length="441" mass="50120">MTKRSIFAKIFLITFALFSSLVILLHASVYFIFPSTYIESQRQTILKKSQALAKSFQGQEEGTIGSVIDLYSKTNDIKVSIKGKQKQNALEVKDDLLLNPDSQNNSLVIEERKIQTKEGKDLTLQFLATIDSQKEARDISLGFLPYSLLASFVLSLIASYLYARMISAPILEIKQMTKRMKRLDRTASLPIHSQDEIGVLKQQINDLYHHLLEVIDNLEQQKQENLKLEQMKVEFLRGASHELKTPLASLKIILENMRDKIGRYKDRDRYLSVSLDIVDEMNQIVLEILSLSSVQELAGDKEWIQLDQVLEQILDQYKVLAQSRALTIDNQIADKAVYMDPAILKLVLSNVVSNAVKHSDAGGEIQLRLEEEGTYLAVENTSQEMVGTAEMPMTASRQKKEGGLGLFVVQHLLDHEELAYQFDKTAMGLRFRMELPKDPQE</sequence>
<dbReference type="SUPFAM" id="SSF158472">
    <property type="entry name" value="HAMP domain-like"/>
    <property type="match status" value="1"/>
</dbReference>
<dbReference type="SMART" id="SM00387">
    <property type="entry name" value="HATPase_c"/>
    <property type="match status" value="1"/>
</dbReference>
<organism evidence="18 19">
    <name type="scientific">Streptococcus viridans</name>
    <dbReference type="NCBI Taxonomy" id="78535"/>
    <lineage>
        <taxon>Bacteria</taxon>
        <taxon>Bacillati</taxon>
        <taxon>Bacillota</taxon>
        <taxon>Bacilli</taxon>
        <taxon>Lactobacillales</taxon>
        <taxon>Streptococcaceae</taxon>
        <taxon>Streptococcus</taxon>
    </lineage>
</organism>
<dbReference type="Pfam" id="PF00512">
    <property type="entry name" value="HisKA"/>
    <property type="match status" value="1"/>
</dbReference>
<protein>
    <recommendedName>
        <fullName evidence="3">histidine kinase</fullName>
        <ecNumber evidence="3">2.7.13.3</ecNumber>
    </recommendedName>
</protein>
<evidence type="ECO:0000256" key="10">
    <source>
        <dbReference type="ARBA" id="ARBA00022840"/>
    </source>
</evidence>
<evidence type="ECO:0000313" key="18">
    <source>
        <dbReference type="EMBL" id="VED66470.1"/>
    </source>
</evidence>
<dbReference type="PANTHER" id="PTHR45528:SF1">
    <property type="entry name" value="SENSOR HISTIDINE KINASE CPXA"/>
    <property type="match status" value="1"/>
</dbReference>
<keyword evidence="7 15" id="KW-0812">Transmembrane</keyword>
<dbReference type="Pfam" id="PF02518">
    <property type="entry name" value="HATPase_c"/>
    <property type="match status" value="1"/>
</dbReference>
<dbReference type="InterPro" id="IPR005467">
    <property type="entry name" value="His_kinase_dom"/>
</dbReference>
<keyword evidence="10" id="KW-0067">ATP-binding</keyword>
<keyword evidence="19" id="KW-1185">Reference proteome</keyword>
<proteinExistence type="predicted"/>
<dbReference type="Gene3D" id="6.10.340.10">
    <property type="match status" value="1"/>
</dbReference>
<feature type="domain" description="Histidine kinase" evidence="16">
    <location>
        <begin position="238"/>
        <end position="439"/>
    </location>
</feature>
<dbReference type="PROSITE" id="PS50109">
    <property type="entry name" value="HIS_KIN"/>
    <property type="match status" value="1"/>
</dbReference>
<dbReference type="InterPro" id="IPR036097">
    <property type="entry name" value="HisK_dim/P_sf"/>
</dbReference>
<feature type="transmembrane region" description="Helical" evidence="15">
    <location>
        <begin position="6"/>
        <end position="33"/>
    </location>
</feature>
<keyword evidence="9 18" id="KW-0418">Kinase</keyword>
<feature type="coiled-coil region" evidence="14">
    <location>
        <begin position="201"/>
        <end position="267"/>
    </location>
</feature>